<accession>A0A7X0B573</accession>
<sequence>MTLGDNHMPSRSAFIIGRSLLVAGLLLSTSACSWLGWGDDDDAPKGGAPKPVSILMRQNTSGPVGTSNTAVQAVGPTVNAFLWRASLDTIGFLPLVSADPYTGVIITDWYSPPSTPGERFKINLYVLDATLRADGVRVTVFRQVDQNGQWRDATVAAETNSQLEDTVLTRARQLRIQQAAPK</sequence>
<dbReference type="RefSeq" id="WP_343067051.1">
    <property type="nucleotide sequence ID" value="NZ_JACIIZ010000021.1"/>
</dbReference>
<evidence type="ECO:0000313" key="1">
    <source>
        <dbReference type="EMBL" id="MBB6254860.1"/>
    </source>
</evidence>
<dbReference type="InterPro" id="IPR021959">
    <property type="entry name" value="DUF3576"/>
</dbReference>
<evidence type="ECO:0000313" key="2">
    <source>
        <dbReference type="Proteomes" id="UP000539175"/>
    </source>
</evidence>
<protein>
    <recommendedName>
        <fullName evidence="3">DUF3576 domain-containing protein</fullName>
    </recommendedName>
</protein>
<dbReference type="EMBL" id="JACIIZ010000021">
    <property type="protein sequence ID" value="MBB6254860.1"/>
    <property type="molecule type" value="Genomic_DNA"/>
</dbReference>
<dbReference type="Proteomes" id="UP000539175">
    <property type="component" value="Unassembled WGS sequence"/>
</dbReference>
<gene>
    <name evidence="1" type="ORF">FHS74_005453</name>
</gene>
<dbReference type="Pfam" id="PF12100">
    <property type="entry name" value="DUF3576"/>
    <property type="match status" value="1"/>
</dbReference>
<organism evidence="1 2">
    <name type="scientific">Nitrospirillum iridis</name>
    <dbReference type="NCBI Taxonomy" id="765888"/>
    <lineage>
        <taxon>Bacteria</taxon>
        <taxon>Pseudomonadati</taxon>
        <taxon>Pseudomonadota</taxon>
        <taxon>Alphaproteobacteria</taxon>
        <taxon>Rhodospirillales</taxon>
        <taxon>Azospirillaceae</taxon>
        <taxon>Nitrospirillum</taxon>
    </lineage>
</organism>
<proteinExistence type="predicted"/>
<evidence type="ECO:0008006" key="3">
    <source>
        <dbReference type="Google" id="ProtNLM"/>
    </source>
</evidence>
<dbReference type="AlphaFoldDB" id="A0A7X0B573"/>
<keyword evidence="2" id="KW-1185">Reference proteome</keyword>
<comment type="caution">
    <text evidence="1">The sequence shown here is derived from an EMBL/GenBank/DDBJ whole genome shotgun (WGS) entry which is preliminary data.</text>
</comment>
<name>A0A7X0B573_9PROT</name>
<reference evidence="1 2" key="1">
    <citation type="submission" date="2020-08" db="EMBL/GenBank/DDBJ databases">
        <title>Genomic Encyclopedia of Type Strains, Phase IV (KMG-IV): sequencing the most valuable type-strain genomes for metagenomic binning, comparative biology and taxonomic classification.</title>
        <authorList>
            <person name="Goeker M."/>
        </authorList>
    </citation>
    <scope>NUCLEOTIDE SEQUENCE [LARGE SCALE GENOMIC DNA]</scope>
    <source>
        <strain evidence="1 2">DSM 22198</strain>
    </source>
</reference>